<feature type="compositionally biased region" description="Basic and acidic residues" evidence="1">
    <location>
        <begin position="200"/>
        <end position="214"/>
    </location>
</feature>
<sequence>MAGRGGFSGGRGGGLGGGRGGMFGGLSSGVPFQPPRLFPTREREIRGVEVKLDSEEEQQALDVEFNEMIERSRNFKMRMDAHETRLRMPDDRDLDANMETLTGCVSLPQALEEPLSQLYFPGELYDALVPARDIDGNAVSLSKNLLQQQFKAKPTTMRDALLRLEKQESKGGGKVNAERRNSVTSEQDFDEDEDADDDLDYGKGYETDPEQHELDVEDESAIF</sequence>
<organism evidence="2">
    <name type="scientific">Mucochytrium quahogii</name>
    <dbReference type="NCBI Taxonomy" id="96639"/>
    <lineage>
        <taxon>Eukaryota</taxon>
        <taxon>Sar</taxon>
        <taxon>Stramenopiles</taxon>
        <taxon>Bigyra</taxon>
        <taxon>Labyrinthulomycetes</taxon>
        <taxon>Thraustochytrida</taxon>
        <taxon>Thraustochytriidae</taxon>
        <taxon>Mucochytrium</taxon>
    </lineage>
</organism>
<evidence type="ECO:0000313" key="2">
    <source>
        <dbReference type="EMBL" id="CAD9668263.1"/>
    </source>
</evidence>
<feature type="compositionally biased region" description="Basic and acidic residues" evidence="1">
    <location>
        <begin position="165"/>
        <end position="181"/>
    </location>
</feature>
<evidence type="ECO:0008006" key="3">
    <source>
        <dbReference type="Google" id="ProtNLM"/>
    </source>
</evidence>
<name>A0A7S2W5S7_9STRA</name>
<gene>
    <name evidence="2" type="ORF">QSP1433_LOCUS2374</name>
</gene>
<dbReference type="EMBL" id="HBHK01004001">
    <property type="protein sequence ID" value="CAD9668263.1"/>
    <property type="molecule type" value="Transcribed_RNA"/>
</dbReference>
<feature type="region of interest" description="Disordered" evidence="1">
    <location>
        <begin position="165"/>
        <end position="223"/>
    </location>
</feature>
<protein>
    <recommendedName>
        <fullName evidence="3">DNA-directed RNA polymerase III subunit</fullName>
    </recommendedName>
</protein>
<proteinExistence type="predicted"/>
<feature type="compositionally biased region" description="Acidic residues" evidence="1">
    <location>
        <begin position="187"/>
        <end position="199"/>
    </location>
</feature>
<reference evidence="2" key="1">
    <citation type="submission" date="2021-01" db="EMBL/GenBank/DDBJ databases">
        <authorList>
            <person name="Corre E."/>
            <person name="Pelletier E."/>
            <person name="Niang G."/>
            <person name="Scheremetjew M."/>
            <person name="Finn R."/>
            <person name="Kale V."/>
            <person name="Holt S."/>
            <person name="Cochrane G."/>
            <person name="Meng A."/>
            <person name="Brown T."/>
            <person name="Cohen L."/>
        </authorList>
    </citation>
    <scope>NUCLEOTIDE SEQUENCE</scope>
    <source>
        <strain evidence="2">NY070348D</strain>
    </source>
</reference>
<evidence type="ECO:0000256" key="1">
    <source>
        <dbReference type="SAM" id="MobiDB-lite"/>
    </source>
</evidence>
<dbReference type="AlphaFoldDB" id="A0A7S2W5S7"/>
<feature type="compositionally biased region" description="Gly residues" evidence="1">
    <location>
        <begin position="1"/>
        <end position="27"/>
    </location>
</feature>
<feature type="region of interest" description="Disordered" evidence="1">
    <location>
        <begin position="1"/>
        <end position="41"/>
    </location>
</feature>
<accession>A0A7S2W5S7</accession>